<feature type="signal peptide" evidence="2">
    <location>
        <begin position="1"/>
        <end position="23"/>
    </location>
</feature>
<name>A0ABU1YNX2_ROSSA</name>
<protein>
    <recommendedName>
        <fullName evidence="5">Lipoprotein</fullName>
    </recommendedName>
</protein>
<dbReference type="EMBL" id="JAVDXU010000002">
    <property type="protein sequence ID" value="MDR7270555.1"/>
    <property type="molecule type" value="Genomic_DNA"/>
</dbReference>
<gene>
    <name evidence="3" type="ORF">J2X20_003213</name>
</gene>
<evidence type="ECO:0000256" key="1">
    <source>
        <dbReference type="SAM" id="MobiDB-lite"/>
    </source>
</evidence>
<proteinExistence type="predicted"/>
<evidence type="ECO:0008006" key="5">
    <source>
        <dbReference type="Google" id="ProtNLM"/>
    </source>
</evidence>
<feature type="region of interest" description="Disordered" evidence="1">
    <location>
        <begin position="36"/>
        <end position="73"/>
    </location>
</feature>
<evidence type="ECO:0000256" key="2">
    <source>
        <dbReference type="SAM" id="SignalP"/>
    </source>
</evidence>
<organism evidence="3 4">
    <name type="scientific">Roseateles saccharophilus</name>
    <name type="common">Pseudomonas saccharophila</name>
    <dbReference type="NCBI Taxonomy" id="304"/>
    <lineage>
        <taxon>Bacteria</taxon>
        <taxon>Pseudomonadati</taxon>
        <taxon>Pseudomonadota</taxon>
        <taxon>Betaproteobacteria</taxon>
        <taxon>Burkholderiales</taxon>
        <taxon>Sphaerotilaceae</taxon>
        <taxon>Roseateles</taxon>
    </lineage>
</organism>
<evidence type="ECO:0000313" key="3">
    <source>
        <dbReference type="EMBL" id="MDR7270555.1"/>
    </source>
</evidence>
<keyword evidence="2" id="KW-0732">Signal</keyword>
<sequence length="315" mass="33869">MAKSRKIVLSALAVLAGVAALWAGWPAETPHKGAAPVAVSATGDAPSASDLNTARQPVPAATNDTTSVAPKKQEDASSWRQLYAASDLFPRLLQLHQARRTGSYAAVRALNEACIAATLWSHYPDRDPLKRADVNHPDHAKRLAARERVTSGCGHMQAGGGGGVLVDVAAGDIEGQKFIQAFFVLQDARGKSVGEVDAALAEAVRQGHPEVMLMLHGQYKISQGWRGLISPEAASDARRAARIAEMRFTAPDAGPADQDIRLAFRCFMDGECSYRYDDVSDIADPQRRARILQTAAELEASLRSPDPVQALFRKR</sequence>
<keyword evidence="4" id="KW-1185">Reference proteome</keyword>
<comment type="caution">
    <text evidence="3">The sequence shown here is derived from an EMBL/GenBank/DDBJ whole genome shotgun (WGS) entry which is preliminary data.</text>
</comment>
<feature type="chain" id="PRO_5046864895" description="Lipoprotein" evidence="2">
    <location>
        <begin position="24"/>
        <end position="315"/>
    </location>
</feature>
<dbReference type="Proteomes" id="UP001180453">
    <property type="component" value="Unassembled WGS sequence"/>
</dbReference>
<reference evidence="3 4" key="1">
    <citation type="submission" date="2023-07" db="EMBL/GenBank/DDBJ databases">
        <title>Sorghum-associated microbial communities from plants grown in Nebraska, USA.</title>
        <authorList>
            <person name="Schachtman D."/>
        </authorList>
    </citation>
    <scope>NUCLEOTIDE SEQUENCE [LARGE SCALE GENOMIC DNA]</scope>
    <source>
        <strain evidence="3 4">BE314</strain>
    </source>
</reference>
<dbReference type="RefSeq" id="WP_310266563.1">
    <property type="nucleotide sequence ID" value="NZ_JAVDXU010000002.1"/>
</dbReference>
<accession>A0ABU1YNX2</accession>
<evidence type="ECO:0000313" key="4">
    <source>
        <dbReference type="Proteomes" id="UP001180453"/>
    </source>
</evidence>